<reference evidence="7 8" key="1">
    <citation type="submission" date="2019-03" db="EMBL/GenBank/DDBJ databases">
        <title>Whole genome sequence of a novel Rubrobacter taiwanensis strain, isolated from Yellowstone National Park.</title>
        <authorList>
            <person name="Freed S."/>
            <person name="Ramaley R.F."/>
            <person name="Kyndt J.A."/>
        </authorList>
    </citation>
    <scope>NUCLEOTIDE SEQUENCE [LARGE SCALE GENOMIC DNA]</scope>
    <source>
        <strain evidence="7 8">Yellowstone</strain>
    </source>
</reference>
<feature type="transmembrane region" description="Helical" evidence="6">
    <location>
        <begin position="133"/>
        <end position="157"/>
    </location>
</feature>
<feature type="transmembrane region" description="Helical" evidence="6">
    <location>
        <begin position="275"/>
        <end position="295"/>
    </location>
</feature>
<comment type="caution">
    <text evidence="7">The sequence shown here is derived from an EMBL/GenBank/DDBJ whole genome shotgun (WGS) entry which is preliminary data.</text>
</comment>
<dbReference type="Pfam" id="PF01943">
    <property type="entry name" value="Polysacc_synt"/>
    <property type="match status" value="1"/>
</dbReference>
<gene>
    <name evidence="7" type="ORF">E0L93_12725</name>
</gene>
<sequence>MSAPQGPEQYGSYVGRVARGAGVSSFGQGVGKVLGFLTQLALAWMFGAAQYGYYVLGVTVVQLANILSQIGMDNGVVRYVARYHAEGDVARVRGTIIQAVRVTFVASVLLSAAIFFGSGLIAELTDKPFMETVLRYFALSLPFMTLMSMTMWAAQGFQTIKYATLVQQVYRPFLTLVFVFVFYLLGFQILGAVVAYVLSMAVGAALGLYYLRRVYPKLTDRSVPPKYETRELFSVSGPMILSNFSQYINTWISVAALGLFAPVQAAGVYNISSRTAQLCALVLIAFTRIFSPMISSLHTRGLLQDLSRLYQDVSRWTFTGSLAVFLLIATLSRDILLVFGERFTEGVVVMVIIAGAHLFGSSVGHTGRILAMTGHQNKVLLATASSAAIGFVLSFTLVPAYGIYGAGVATATAIMTLNVITLYYVRRQFGFWPYNREYLRPVAAGLAAAASVPLGKVLLPVPEGFFSVLVFGAVFGLSYLGLLVAFGLGESDREFLRSLWNAVRRNLRMGA</sequence>
<evidence type="ECO:0000256" key="1">
    <source>
        <dbReference type="ARBA" id="ARBA00004651"/>
    </source>
</evidence>
<evidence type="ECO:0000313" key="8">
    <source>
        <dbReference type="Proteomes" id="UP000295244"/>
    </source>
</evidence>
<evidence type="ECO:0000256" key="4">
    <source>
        <dbReference type="ARBA" id="ARBA00022989"/>
    </source>
</evidence>
<keyword evidence="8" id="KW-1185">Reference proteome</keyword>
<dbReference type="InterPro" id="IPR050833">
    <property type="entry name" value="Poly_Biosynth_Transport"/>
</dbReference>
<evidence type="ECO:0000256" key="2">
    <source>
        <dbReference type="ARBA" id="ARBA00022475"/>
    </source>
</evidence>
<dbReference type="OrthoDB" id="5240734at2"/>
<feature type="transmembrane region" description="Helical" evidence="6">
    <location>
        <begin position="316"/>
        <end position="340"/>
    </location>
</feature>
<evidence type="ECO:0000256" key="6">
    <source>
        <dbReference type="SAM" id="Phobius"/>
    </source>
</evidence>
<dbReference type="PANTHER" id="PTHR30250">
    <property type="entry name" value="PST FAMILY PREDICTED COLANIC ACID TRANSPORTER"/>
    <property type="match status" value="1"/>
</dbReference>
<keyword evidence="2" id="KW-1003">Cell membrane</keyword>
<dbReference type="RefSeq" id="WP_132692461.1">
    <property type="nucleotide sequence ID" value="NZ_SKBU01000024.1"/>
</dbReference>
<dbReference type="CDD" id="cd13128">
    <property type="entry name" value="MATE_Wzx_like"/>
    <property type="match status" value="1"/>
</dbReference>
<dbReference type="GO" id="GO:0005886">
    <property type="term" value="C:plasma membrane"/>
    <property type="evidence" value="ECO:0007669"/>
    <property type="project" value="UniProtKB-SubCell"/>
</dbReference>
<name>A0A4V2NW05_9ACTN</name>
<feature type="transmembrane region" description="Helical" evidence="6">
    <location>
        <begin position="248"/>
        <end position="269"/>
    </location>
</feature>
<dbReference type="Proteomes" id="UP000295244">
    <property type="component" value="Unassembled WGS sequence"/>
</dbReference>
<protein>
    <submittedName>
        <fullName evidence="7">Flippase</fullName>
    </submittedName>
</protein>
<feature type="transmembrane region" description="Helical" evidence="6">
    <location>
        <begin position="169"/>
        <end position="187"/>
    </location>
</feature>
<keyword evidence="3 6" id="KW-0812">Transmembrane</keyword>
<organism evidence="7 8">
    <name type="scientific">Rubrobacter taiwanensis</name>
    <dbReference type="NCBI Taxonomy" id="185139"/>
    <lineage>
        <taxon>Bacteria</taxon>
        <taxon>Bacillati</taxon>
        <taxon>Actinomycetota</taxon>
        <taxon>Rubrobacteria</taxon>
        <taxon>Rubrobacterales</taxon>
        <taxon>Rubrobacteraceae</taxon>
        <taxon>Rubrobacter</taxon>
    </lineage>
</organism>
<keyword evidence="5 6" id="KW-0472">Membrane</keyword>
<comment type="subcellular location">
    <subcellularLocation>
        <location evidence="1">Cell membrane</location>
        <topology evidence="1">Multi-pass membrane protein</topology>
    </subcellularLocation>
</comment>
<feature type="transmembrane region" description="Helical" evidence="6">
    <location>
        <begin position="403"/>
        <end position="426"/>
    </location>
</feature>
<dbReference type="InterPro" id="IPR002797">
    <property type="entry name" value="Polysacc_synth"/>
</dbReference>
<proteinExistence type="predicted"/>
<keyword evidence="4 6" id="KW-1133">Transmembrane helix</keyword>
<feature type="transmembrane region" description="Helical" evidence="6">
    <location>
        <begin position="379"/>
        <end position="397"/>
    </location>
</feature>
<dbReference type="PANTHER" id="PTHR30250:SF27">
    <property type="entry name" value="POLYSACCHARIDE BIOSYNTHESIS PROTEIN"/>
    <property type="match status" value="1"/>
</dbReference>
<feature type="transmembrane region" description="Helical" evidence="6">
    <location>
        <begin position="346"/>
        <end position="367"/>
    </location>
</feature>
<feature type="transmembrane region" description="Helical" evidence="6">
    <location>
        <begin position="99"/>
        <end position="121"/>
    </location>
</feature>
<dbReference type="EMBL" id="SKBU01000024">
    <property type="protein sequence ID" value="TCJ15542.1"/>
    <property type="molecule type" value="Genomic_DNA"/>
</dbReference>
<evidence type="ECO:0000313" key="7">
    <source>
        <dbReference type="EMBL" id="TCJ15542.1"/>
    </source>
</evidence>
<feature type="transmembrane region" description="Helical" evidence="6">
    <location>
        <begin position="465"/>
        <end position="488"/>
    </location>
</feature>
<accession>A0A4V2NW05</accession>
<evidence type="ECO:0000256" key="3">
    <source>
        <dbReference type="ARBA" id="ARBA00022692"/>
    </source>
</evidence>
<evidence type="ECO:0000256" key="5">
    <source>
        <dbReference type="ARBA" id="ARBA00023136"/>
    </source>
</evidence>
<dbReference type="AlphaFoldDB" id="A0A4V2NW05"/>